<organism evidence="1 2">
    <name type="scientific">Bifidobacterium longum subsp. infantis</name>
    <dbReference type="NCBI Taxonomy" id="1682"/>
    <lineage>
        <taxon>Bacteria</taxon>
        <taxon>Bacillati</taxon>
        <taxon>Actinomycetota</taxon>
        <taxon>Actinomycetes</taxon>
        <taxon>Bifidobacteriales</taxon>
        <taxon>Bifidobacteriaceae</taxon>
        <taxon>Bifidobacterium</taxon>
    </lineage>
</organism>
<evidence type="ECO:0000313" key="1">
    <source>
        <dbReference type="EMBL" id="NQX51672.1"/>
    </source>
</evidence>
<evidence type="ECO:0000313" key="2">
    <source>
        <dbReference type="Proteomes" id="UP000551316"/>
    </source>
</evidence>
<dbReference type="InterPro" id="IPR043129">
    <property type="entry name" value="ATPase_NBD"/>
</dbReference>
<dbReference type="SUPFAM" id="SSF53067">
    <property type="entry name" value="Actin-like ATPase domain"/>
    <property type="match status" value="1"/>
</dbReference>
<name>A0A7D4XW96_BIFLI</name>
<evidence type="ECO:0008006" key="3">
    <source>
        <dbReference type="Google" id="ProtNLM"/>
    </source>
</evidence>
<proteinExistence type="predicted"/>
<comment type="caution">
    <text evidence="1">The sequence shown here is derived from an EMBL/GenBank/DDBJ whole genome shotgun (WGS) entry which is preliminary data.</text>
</comment>
<gene>
    <name evidence="1" type="ORF">HNS28_09595</name>
</gene>
<accession>A0A7D4XW96</accession>
<protein>
    <recommendedName>
        <fullName evidence="3">Carbohydrate kinase FGGY N-terminal domain-containing protein</fullName>
    </recommendedName>
</protein>
<dbReference type="Gene3D" id="3.30.420.40">
    <property type="match status" value="1"/>
</dbReference>
<dbReference type="AlphaFoldDB" id="A0A7D4XW96"/>
<dbReference type="EMBL" id="JABNND010000023">
    <property type="protein sequence ID" value="NQX51672.1"/>
    <property type="molecule type" value="Genomic_DNA"/>
</dbReference>
<reference evidence="1 2" key="1">
    <citation type="submission" date="2020-05" db="EMBL/GenBank/DDBJ databases">
        <title>Draft Genome Sequence of Bifidobacterium longum subsp. Infantis BI-G201, a Commercialization Strain.</title>
        <authorList>
            <person name="Song J."/>
            <person name="Xu Y."/>
            <person name="Han D."/>
            <person name="Teng Q."/>
            <person name="Jiang D."/>
            <person name="Liu Q."/>
        </authorList>
    </citation>
    <scope>NUCLEOTIDE SEQUENCE [LARGE SCALE GENOMIC DNA]</scope>
    <source>
        <strain evidence="1 2">BI-G201</strain>
    </source>
</reference>
<sequence>MAEEYVAAFDAGTTALKGALVDRRGRIVASASSELNLIINGDYREQSPDQW</sequence>
<dbReference type="Proteomes" id="UP000551316">
    <property type="component" value="Unassembled WGS sequence"/>
</dbReference>